<keyword evidence="6" id="KW-0564">Palmitate</keyword>
<proteinExistence type="inferred from homology"/>
<dbReference type="PROSITE" id="PS51257">
    <property type="entry name" value="PROKAR_LIPOPROTEIN"/>
    <property type="match status" value="1"/>
</dbReference>
<dbReference type="PANTHER" id="PTHR35789">
    <property type="entry name" value="SPORE GERMINATION PROTEIN B3"/>
    <property type="match status" value="1"/>
</dbReference>
<dbReference type="PANTHER" id="PTHR35789:SF1">
    <property type="entry name" value="SPORE GERMINATION PROTEIN B3"/>
    <property type="match status" value="1"/>
</dbReference>
<evidence type="ECO:0000256" key="1">
    <source>
        <dbReference type="ARBA" id="ARBA00004635"/>
    </source>
</evidence>
<gene>
    <name evidence="10" type="ORF">JOC86_000168</name>
</gene>
<comment type="similarity">
    <text evidence="2">Belongs to the GerABKC lipoprotein family.</text>
</comment>
<dbReference type="InterPro" id="IPR046953">
    <property type="entry name" value="Spore_GerAC-like_C"/>
</dbReference>
<keyword evidence="7" id="KW-0449">Lipoprotein</keyword>
<keyword evidence="11" id="KW-1185">Reference proteome</keyword>
<dbReference type="Pfam" id="PF05504">
    <property type="entry name" value="Spore_GerAC"/>
    <property type="match status" value="1"/>
</dbReference>
<feature type="domain" description="Spore germination GerAC-like C-terminal" evidence="8">
    <location>
        <begin position="197"/>
        <end position="368"/>
    </location>
</feature>
<comment type="caution">
    <text evidence="10">The sequence shown here is derived from an EMBL/GenBank/DDBJ whole genome shotgun (WGS) entry which is preliminary data.</text>
</comment>
<evidence type="ECO:0000259" key="9">
    <source>
        <dbReference type="Pfam" id="PF25198"/>
    </source>
</evidence>
<keyword evidence="4" id="KW-0732">Signal</keyword>
<evidence type="ECO:0000259" key="8">
    <source>
        <dbReference type="Pfam" id="PF05504"/>
    </source>
</evidence>
<sequence>MNYILRTFVCLTLVIVLSGCAEMNILEKIGIITTVGYDFDEDDQLSTTMILLQSDPDAPKNSTIVNGKAITSKGSRIKANLKTPKKLASGQLRVALFGEELARNGLKTIIDTLVRDPSISDLTYLAIVQGNAEELLRNDNEQYIDMGRYVYEELDQNIKNELIPSTTLQEVLHDYYSLGVDPIIPTIKLDHPQIMITGMAIMNNDKMVGTISSDKSFYIKLVKQRYETGSLEVIMDSNASEFADDTKELAIVLDTIKTNNNIELKNKDKLEFNMNLKIDARLLEINKNIDLKNPKNIKTLEEDVKKEMKKEILDLIAYCKSKDSDAFGFGEVYRSSIKDSKLTREKWHEIYKDIKVNVNIDFNILRTGVVE</sequence>
<dbReference type="EMBL" id="JAFBDZ010000001">
    <property type="protein sequence ID" value="MBM7583631.1"/>
    <property type="molecule type" value="Genomic_DNA"/>
</dbReference>
<dbReference type="RefSeq" id="WP_205167889.1">
    <property type="nucleotide sequence ID" value="NZ_JAFBDZ010000001.1"/>
</dbReference>
<protein>
    <submittedName>
        <fullName evidence="10">Spore germination protein</fullName>
    </submittedName>
</protein>
<dbReference type="InterPro" id="IPR038501">
    <property type="entry name" value="Spore_GerAC_C_sf"/>
</dbReference>
<evidence type="ECO:0000313" key="10">
    <source>
        <dbReference type="EMBL" id="MBM7583631.1"/>
    </source>
</evidence>
<name>A0ABS2N7P7_9BACI</name>
<evidence type="ECO:0000256" key="4">
    <source>
        <dbReference type="ARBA" id="ARBA00022729"/>
    </source>
</evidence>
<evidence type="ECO:0000256" key="2">
    <source>
        <dbReference type="ARBA" id="ARBA00007886"/>
    </source>
</evidence>
<keyword evidence="3" id="KW-0309">Germination</keyword>
<reference evidence="10 11" key="1">
    <citation type="submission" date="2021-01" db="EMBL/GenBank/DDBJ databases">
        <title>Genomic Encyclopedia of Type Strains, Phase IV (KMG-IV): sequencing the most valuable type-strain genomes for metagenomic binning, comparative biology and taxonomic classification.</title>
        <authorList>
            <person name="Goeker M."/>
        </authorList>
    </citation>
    <scope>NUCLEOTIDE SEQUENCE [LARGE SCALE GENOMIC DNA]</scope>
    <source>
        <strain evidence="10 11">DSM 24834</strain>
    </source>
</reference>
<dbReference type="Gene3D" id="3.30.300.210">
    <property type="entry name" value="Nutrient germinant receptor protein C, domain 3"/>
    <property type="match status" value="1"/>
</dbReference>
<evidence type="ECO:0000256" key="5">
    <source>
        <dbReference type="ARBA" id="ARBA00023136"/>
    </source>
</evidence>
<evidence type="ECO:0000256" key="6">
    <source>
        <dbReference type="ARBA" id="ARBA00023139"/>
    </source>
</evidence>
<dbReference type="Proteomes" id="UP001646157">
    <property type="component" value="Unassembled WGS sequence"/>
</dbReference>
<evidence type="ECO:0000256" key="3">
    <source>
        <dbReference type="ARBA" id="ARBA00022544"/>
    </source>
</evidence>
<dbReference type="InterPro" id="IPR057336">
    <property type="entry name" value="GerAC_N"/>
</dbReference>
<evidence type="ECO:0000256" key="7">
    <source>
        <dbReference type="ARBA" id="ARBA00023288"/>
    </source>
</evidence>
<organism evidence="10 11">
    <name type="scientific">Rossellomorea pakistanensis</name>
    <dbReference type="NCBI Taxonomy" id="992288"/>
    <lineage>
        <taxon>Bacteria</taxon>
        <taxon>Bacillati</taxon>
        <taxon>Bacillota</taxon>
        <taxon>Bacilli</taxon>
        <taxon>Bacillales</taxon>
        <taxon>Bacillaceae</taxon>
        <taxon>Rossellomorea</taxon>
    </lineage>
</organism>
<dbReference type="NCBIfam" id="TIGR02887">
    <property type="entry name" value="spore_ger_x_C"/>
    <property type="match status" value="1"/>
</dbReference>
<dbReference type="Pfam" id="PF25198">
    <property type="entry name" value="Spore_GerAC_N"/>
    <property type="match status" value="1"/>
</dbReference>
<feature type="domain" description="Spore germination protein N-terminal" evidence="9">
    <location>
        <begin position="24"/>
        <end position="189"/>
    </location>
</feature>
<dbReference type="InterPro" id="IPR008844">
    <property type="entry name" value="Spore_GerAC-like"/>
</dbReference>
<evidence type="ECO:0000313" key="11">
    <source>
        <dbReference type="Proteomes" id="UP001646157"/>
    </source>
</evidence>
<comment type="subcellular location">
    <subcellularLocation>
        <location evidence="1">Membrane</location>
        <topology evidence="1">Lipid-anchor</topology>
    </subcellularLocation>
</comment>
<accession>A0ABS2N7P7</accession>
<keyword evidence="5" id="KW-0472">Membrane</keyword>